<reference evidence="2 3" key="1">
    <citation type="submission" date="2019-06" db="EMBL/GenBank/DDBJ databases">
        <title>Whole genome shotgun sequence of Microbacterium testaceum NBRC 12675.</title>
        <authorList>
            <person name="Hosoyama A."/>
            <person name="Uohara A."/>
            <person name="Ohji S."/>
            <person name="Ichikawa N."/>
        </authorList>
    </citation>
    <scope>NUCLEOTIDE SEQUENCE [LARGE SCALE GENOMIC DNA]</scope>
    <source>
        <strain evidence="2 3">NBRC 12675</strain>
    </source>
</reference>
<dbReference type="AlphaFoldDB" id="A0A4Y3QPW1"/>
<dbReference type="GeneID" id="57145567"/>
<feature type="region of interest" description="Disordered" evidence="1">
    <location>
        <begin position="1"/>
        <end position="54"/>
    </location>
</feature>
<dbReference type="EMBL" id="BJML01000011">
    <property type="protein sequence ID" value="GEB46939.1"/>
    <property type="molecule type" value="Genomic_DNA"/>
</dbReference>
<dbReference type="OrthoDB" id="4965151at2"/>
<accession>A0A4Y3QPW1</accession>
<name>A0A4Y3QPW1_MICTE</name>
<dbReference type="RefSeq" id="WP_141378158.1">
    <property type="nucleotide sequence ID" value="NZ_BJML01000011.1"/>
</dbReference>
<dbReference type="Proteomes" id="UP000319525">
    <property type="component" value="Unassembled WGS sequence"/>
</dbReference>
<evidence type="ECO:0000313" key="2">
    <source>
        <dbReference type="EMBL" id="GEB46939.1"/>
    </source>
</evidence>
<evidence type="ECO:0000256" key="1">
    <source>
        <dbReference type="SAM" id="MobiDB-lite"/>
    </source>
</evidence>
<organism evidence="2 3">
    <name type="scientific">Microbacterium testaceum</name>
    <name type="common">Aureobacterium testaceum</name>
    <name type="synonym">Brevibacterium testaceum</name>
    <dbReference type="NCBI Taxonomy" id="2033"/>
    <lineage>
        <taxon>Bacteria</taxon>
        <taxon>Bacillati</taxon>
        <taxon>Actinomycetota</taxon>
        <taxon>Actinomycetes</taxon>
        <taxon>Micrococcales</taxon>
        <taxon>Microbacteriaceae</taxon>
        <taxon>Microbacterium</taxon>
    </lineage>
</organism>
<proteinExistence type="predicted"/>
<sequence>MLAGQAGTAATRLRPGRATDSYGDDVESWDAPERKRIPRAQLQRGPSTETEGERHLLEDEALLLIIGAFPLTEADRVEADGAVWRVDGTPRVRRSLATGSHVAARLKRLTTL</sequence>
<gene>
    <name evidence="2" type="ORF">MTE01_28840</name>
</gene>
<evidence type="ECO:0000313" key="3">
    <source>
        <dbReference type="Proteomes" id="UP000319525"/>
    </source>
</evidence>
<protein>
    <submittedName>
        <fullName evidence="2">Uncharacterized protein</fullName>
    </submittedName>
</protein>
<comment type="caution">
    <text evidence="2">The sequence shown here is derived from an EMBL/GenBank/DDBJ whole genome shotgun (WGS) entry which is preliminary data.</text>
</comment>